<accession>V5FHY5</accession>
<dbReference type="Pfam" id="PF02492">
    <property type="entry name" value="cobW"/>
    <property type="match status" value="1"/>
</dbReference>
<dbReference type="RefSeq" id="WP_023403005.1">
    <property type="nucleotide sequence ID" value="NZ_BAUJ01000008.1"/>
</dbReference>
<sequence length="330" mass="36327">MSIKTPTNIITGFLGTGKTTAILNLLKNKPENENWAVLVNEFGEIGIDGALMSEQGALIKEVPGGCMCCAAGVPMSVGINLLLRQKPDRLLIEPTGLGHPKQVMATLTSEQYQPYIALHTTITMTDARYFEDEKYTSNENFKQQLAVADVIVANKTELANKVQNETMQVWLAEQGFTYRVEATSNGEFDIALLDEVLKPSVAVDIEQHHHHHAAMEPQFAIPPNKAFVRKENKGQGYFSCGWLFGPEVEFPFDDVFSLFSDITAERVKAVINTDKGCFAFNVANGVVSVNEMSLDGFESRLEVIDSQLIPWDQLEGILLSIAGLPADVCD</sequence>
<comment type="caution">
    <text evidence="2">The sequence shown here is derived from an EMBL/GenBank/DDBJ whole genome shotgun (WGS) entry which is preliminary data.</text>
</comment>
<feature type="domain" description="CobW/HypB/UreG nucleotide-binding" evidence="1">
    <location>
        <begin position="6"/>
        <end position="171"/>
    </location>
</feature>
<dbReference type="Proteomes" id="UP000017800">
    <property type="component" value="Unassembled WGS sequence"/>
</dbReference>
<dbReference type="InterPro" id="IPR003495">
    <property type="entry name" value="CobW/HypB/UreG_nucleotide-bd"/>
</dbReference>
<evidence type="ECO:0000259" key="1">
    <source>
        <dbReference type="Pfam" id="PF02492"/>
    </source>
</evidence>
<name>V5FHY5_9VIBR</name>
<reference evidence="2 3" key="1">
    <citation type="submission" date="2013-10" db="EMBL/GenBank/DDBJ databases">
        <authorList>
            <person name="Ichikawa N."/>
            <person name="Kimura A."/>
            <person name="Ohji S."/>
            <person name="Hosoyama A."/>
            <person name="Fujita N."/>
        </authorList>
    </citation>
    <scope>NUCLEOTIDE SEQUENCE [LARGE SCALE GENOMIC DNA]</scope>
    <source>
        <strain evidence="2 3">NBRC 102217</strain>
    </source>
</reference>
<proteinExistence type="predicted"/>
<dbReference type="GO" id="GO:0005737">
    <property type="term" value="C:cytoplasm"/>
    <property type="evidence" value="ECO:0007669"/>
    <property type="project" value="TreeGrafter"/>
</dbReference>
<dbReference type="InterPro" id="IPR051316">
    <property type="entry name" value="Zinc-reg_GTPase_activator"/>
</dbReference>
<dbReference type="EMBL" id="BAUJ01000008">
    <property type="protein sequence ID" value="GAD88622.1"/>
    <property type="molecule type" value="Genomic_DNA"/>
</dbReference>
<reference evidence="2 3" key="2">
    <citation type="submission" date="2013-11" db="EMBL/GenBank/DDBJ databases">
        <title>Whole genome shotgun sequence of Vibrio halioticoli NBRC 102217.</title>
        <authorList>
            <person name="Isaki S."/>
            <person name="Kimura A."/>
            <person name="Ohji S."/>
            <person name="Hosoyama A."/>
            <person name="Fujita N."/>
            <person name="Hashimoto M."/>
            <person name="Hosoyama Y."/>
            <person name="Yamazoe A."/>
        </authorList>
    </citation>
    <scope>NUCLEOTIDE SEQUENCE [LARGE SCALE GENOMIC DNA]</scope>
    <source>
        <strain evidence="2 3">NBRC 102217</strain>
    </source>
</reference>
<protein>
    <recommendedName>
        <fullName evidence="1">CobW/HypB/UreG nucleotide-binding domain-containing protein</fullName>
    </recommendedName>
</protein>
<organism evidence="2 3">
    <name type="scientific">Vibrio halioticoli NBRC 102217</name>
    <dbReference type="NCBI Taxonomy" id="1219072"/>
    <lineage>
        <taxon>Bacteria</taxon>
        <taxon>Pseudomonadati</taxon>
        <taxon>Pseudomonadota</taxon>
        <taxon>Gammaproteobacteria</taxon>
        <taxon>Vibrionales</taxon>
        <taxon>Vibrionaceae</taxon>
        <taxon>Vibrio</taxon>
    </lineage>
</organism>
<dbReference type="AlphaFoldDB" id="V5FHY5"/>
<dbReference type="eggNOG" id="COG0523">
    <property type="taxonomic scope" value="Bacteria"/>
</dbReference>
<dbReference type="SUPFAM" id="SSF52540">
    <property type="entry name" value="P-loop containing nucleoside triphosphate hydrolases"/>
    <property type="match status" value="1"/>
</dbReference>
<dbReference type="CDD" id="cd03112">
    <property type="entry name" value="CobW-like"/>
    <property type="match status" value="1"/>
</dbReference>
<gene>
    <name evidence="2" type="ORF">VHA01S_008_00180</name>
</gene>
<evidence type="ECO:0000313" key="2">
    <source>
        <dbReference type="EMBL" id="GAD88622.1"/>
    </source>
</evidence>
<dbReference type="InterPro" id="IPR027417">
    <property type="entry name" value="P-loop_NTPase"/>
</dbReference>
<dbReference type="OrthoDB" id="9808822at2"/>
<dbReference type="PANTHER" id="PTHR13748">
    <property type="entry name" value="COBW-RELATED"/>
    <property type="match status" value="1"/>
</dbReference>
<keyword evidence="3" id="KW-1185">Reference proteome</keyword>
<dbReference type="Gene3D" id="3.40.50.300">
    <property type="entry name" value="P-loop containing nucleotide triphosphate hydrolases"/>
    <property type="match status" value="1"/>
</dbReference>
<evidence type="ECO:0000313" key="3">
    <source>
        <dbReference type="Proteomes" id="UP000017800"/>
    </source>
</evidence>
<dbReference type="PANTHER" id="PTHR13748:SF46">
    <property type="entry name" value="ZINC CHAPERONE YEIR"/>
    <property type="match status" value="1"/>
</dbReference>